<proteinExistence type="predicted"/>
<evidence type="ECO:0000313" key="2">
    <source>
        <dbReference type="Proteomes" id="UP000314294"/>
    </source>
</evidence>
<organism evidence="1 2">
    <name type="scientific">Liparis tanakae</name>
    <name type="common">Tanaka's snailfish</name>
    <dbReference type="NCBI Taxonomy" id="230148"/>
    <lineage>
        <taxon>Eukaryota</taxon>
        <taxon>Metazoa</taxon>
        <taxon>Chordata</taxon>
        <taxon>Craniata</taxon>
        <taxon>Vertebrata</taxon>
        <taxon>Euteleostomi</taxon>
        <taxon>Actinopterygii</taxon>
        <taxon>Neopterygii</taxon>
        <taxon>Teleostei</taxon>
        <taxon>Neoteleostei</taxon>
        <taxon>Acanthomorphata</taxon>
        <taxon>Eupercaria</taxon>
        <taxon>Perciformes</taxon>
        <taxon>Cottioidei</taxon>
        <taxon>Cottales</taxon>
        <taxon>Liparidae</taxon>
        <taxon>Liparis</taxon>
    </lineage>
</organism>
<evidence type="ECO:0000313" key="1">
    <source>
        <dbReference type="EMBL" id="TNN54795.1"/>
    </source>
</evidence>
<protein>
    <submittedName>
        <fullName evidence="1">Uncharacterized protein</fullName>
    </submittedName>
</protein>
<accession>A0A4Z2GNS1</accession>
<dbReference type="AlphaFoldDB" id="A0A4Z2GNS1"/>
<sequence>MSVGRGLDGSAAALRLVVGSVVRAGLHLDAQLVLVELGRQRPVQWRQGVRPAGLWALARVRPQARAGGTER</sequence>
<dbReference type="Proteomes" id="UP000314294">
    <property type="component" value="Unassembled WGS sequence"/>
</dbReference>
<name>A0A4Z2GNS1_9TELE</name>
<keyword evidence="2" id="KW-1185">Reference proteome</keyword>
<reference evidence="1 2" key="1">
    <citation type="submission" date="2019-03" db="EMBL/GenBank/DDBJ databases">
        <title>First draft genome of Liparis tanakae, snailfish: a comprehensive survey of snailfish specific genes.</title>
        <authorList>
            <person name="Kim W."/>
            <person name="Song I."/>
            <person name="Jeong J.-H."/>
            <person name="Kim D."/>
            <person name="Kim S."/>
            <person name="Ryu S."/>
            <person name="Song J.Y."/>
            <person name="Lee S.K."/>
        </authorList>
    </citation>
    <scope>NUCLEOTIDE SEQUENCE [LARGE SCALE GENOMIC DNA]</scope>
    <source>
        <tissue evidence="1">Muscle</tissue>
    </source>
</reference>
<dbReference type="EMBL" id="SRLO01000474">
    <property type="protein sequence ID" value="TNN54795.1"/>
    <property type="molecule type" value="Genomic_DNA"/>
</dbReference>
<comment type="caution">
    <text evidence="1">The sequence shown here is derived from an EMBL/GenBank/DDBJ whole genome shotgun (WGS) entry which is preliminary data.</text>
</comment>
<gene>
    <name evidence="1" type="ORF">EYF80_035001</name>
</gene>